<dbReference type="Pfam" id="PF07883">
    <property type="entry name" value="Cupin_2"/>
    <property type="match status" value="1"/>
</dbReference>
<feature type="domain" description="Cupin type-2" evidence="1">
    <location>
        <begin position="37"/>
        <end position="91"/>
    </location>
</feature>
<evidence type="ECO:0000313" key="2">
    <source>
        <dbReference type="EMBL" id="MEE4023268.1"/>
    </source>
</evidence>
<dbReference type="SUPFAM" id="SSF51182">
    <property type="entry name" value="RmlC-like cupins"/>
    <property type="match status" value="1"/>
</dbReference>
<sequence>MDGKTLTFRDGHSVQILGTLIDDDGTQHLHLRHEIPRPGRLAGPHWHPELAETFTVTSGRLRCRVDRRTVVVGPGETVTVHPRQVHEFWSIDPDSAIDHVITPPGRHREMFETWHDLDAAGRTNMYGVPRNPLDLALFWDLQDGYLAGIPVPLQKAILPRLARLARRRGRGNARH</sequence>
<evidence type="ECO:0000259" key="1">
    <source>
        <dbReference type="Pfam" id="PF07883"/>
    </source>
</evidence>
<keyword evidence="3" id="KW-1185">Reference proteome</keyword>
<dbReference type="Proteomes" id="UP001335729">
    <property type="component" value="Unassembled WGS sequence"/>
</dbReference>
<name>A0ABU7MSH2_9ACTN</name>
<accession>A0ABU7MSH2</accession>
<comment type="caution">
    <text evidence="2">The sequence shown here is derived from an EMBL/GenBank/DDBJ whole genome shotgun (WGS) entry which is preliminary data.</text>
</comment>
<dbReference type="RefSeq" id="WP_330504536.1">
    <property type="nucleotide sequence ID" value="NZ_JAZDUE010000006.1"/>
</dbReference>
<proteinExistence type="predicted"/>
<dbReference type="EMBL" id="JAZDUE010000006">
    <property type="protein sequence ID" value="MEE4023268.1"/>
    <property type="molecule type" value="Genomic_DNA"/>
</dbReference>
<reference evidence="2 3" key="1">
    <citation type="submission" date="2024-01" db="EMBL/GenBank/DDBJ databases">
        <title>Draft genome sequence of Gordonia sp. PKS22-38.</title>
        <authorList>
            <person name="Suphannarot A."/>
            <person name="Mingma R."/>
        </authorList>
    </citation>
    <scope>NUCLEOTIDE SEQUENCE [LARGE SCALE GENOMIC DNA]</scope>
    <source>
        <strain evidence="2 3">PKS22-38</strain>
    </source>
</reference>
<organism evidence="2 3">
    <name type="scientific">Gordonia prachuapensis</name>
    <dbReference type="NCBI Taxonomy" id="3115651"/>
    <lineage>
        <taxon>Bacteria</taxon>
        <taxon>Bacillati</taxon>
        <taxon>Actinomycetota</taxon>
        <taxon>Actinomycetes</taxon>
        <taxon>Mycobacteriales</taxon>
        <taxon>Gordoniaceae</taxon>
        <taxon>Gordonia</taxon>
    </lineage>
</organism>
<evidence type="ECO:0000313" key="3">
    <source>
        <dbReference type="Proteomes" id="UP001335729"/>
    </source>
</evidence>
<dbReference type="Gene3D" id="2.60.120.10">
    <property type="entry name" value="Jelly Rolls"/>
    <property type="match status" value="1"/>
</dbReference>
<gene>
    <name evidence="2" type="ORF">V1Y59_09285</name>
</gene>
<protein>
    <submittedName>
        <fullName evidence="2">Cupin domain-containing protein</fullName>
    </submittedName>
</protein>
<dbReference type="InterPro" id="IPR014710">
    <property type="entry name" value="RmlC-like_jellyroll"/>
</dbReference>
<dbReference type="InterPro" id="IPR011051">
    <property type="entry name" value="RmlC_Cupin_sf"/>
</dbReference>
<dbReference type="InterPro" id="IPR013096">
    <property type="entry name" value="Cupin_2"/>
</dbReference>